<evidence type="ECO:0000313" key="3">
    <source>
        <dbReference type="EMBL" id="OMI07600.1"/>
    </source>
</evidence>
<feature type="domain" description="YrhK" evidence="2">
    <location>
        <begin position="21"/>
        <end position="76"/>
    </location>
</feature>
<keyword evidence="1" id="KW-0812">Transmembrane</keyword>
<evidence type="ECO:0000313" key="4">
    <source>
        <dbReference type="Proteomes" id="UP000187367"/>
    </source>
</evidence>
<dbReference type="EMBL" id="MTJL01000010">
    <property type="protein sequence ID" value="OMI07600.1"/>
    <property type="molecule type" value="Genomic_DNA"/>
</dbReference>
<keyword evidence="4" id="KW-1185">Reference proteome</keyword>
<accession>A0A1R1QSG6</accession>
<evidence type="ECO:0000256" key="1">
    <source>
        <dbReference type="SAM" id="Phobius"/>
    </source>
</evidence>
<comment type="caution">
    <text evidence="3">The sequence shown here is derived from an EMBL/GenBank/DDBJ whole genome shotgun (WGS) entry which is preliminary data.</text>
</comment>
<dbReference type="GeneID" id="92790789"/>
<keyword evidence="1" id="KW-0472">Membrane</keyword>
<reference evidence="3 4" key="1">
    <citation type="submission" date="2017-01" db="EMBL/GenBank/DDBJ databases">
        <title>Bacillus phylogenomics.</title>
        <authorList>
            <person name="Dunlap C."/>
        </authorList>
    </citation>
    <scope>NUCLEOTIDE SEQUENCE [LARGE SCALE GENOMIC DNA]</scope>
    <source>
        <strain evidence="3 4">NRRL B-41282</strain>
    </source>
</reference>
<evidence type="ECO:0000259" key="2">
    <source>
        <dbReference type="Pfam" id="PF14145"/>
    </source>
</evidence>
<dbReference type="Pfam" id="PF14145">
    <property type="entry name" value="YrhK"/>
    <property type="match status" value="1"/>
</dbReference>
<feature type="transmembrane region" description="Helical" evidence="1">
    <location>
        <begin position="25"/>
        <end position="47"/>
    </location>
</feature>
<proteinExistence type="predicted"/>
<dbReference type="OrthoDB" id="2135402at2"/>
<accession>A0A1R1RJE0</accession>
<gene>
    <name evidence="3" type="ORF">BW143_06895</name>
</gene>
<sequence>MSKEANELKEKINRYEQFFKKRYKVLYTLNDFIIGVLFFVGSFFFFFDQLEPAGIWLFAIGSLQLLIRPTIRLIHDVHYRRHIKHQYRYQPPAD</sequence>
<protein>
    <recommendedName>
        <fullName evidence="2">YrhK domain-containing protein</fullName>
    </recommendedName>
</protein>
<keyword evidence="1" id="KW-1133">Transmembrane helix</keyword>
<feature type="transmembrane region" description="Helical" evidence="1">
    <location>
        <begin position="53"/>
        <end position="71"/>
    </location>
</feature>
<dbReference type="RefSeq" id="WP_076763489.1">
    <property type="nucleotide sequence ID" value="NZ_CP133085.1"/>
</dbReference>
<name>A0A1R1RJE0_9BACI</name>
<dbReference type="InterPro" id="IPR025424">
    <property type="entry name" value="YrhK_domain"/>
</dbReference>
<dbReference type="AlphaFoldDB" id="A0A1R1RJE0"/>
<organism evidence="3 4">
    <name type="scientific">Bacillus swezeyi</name>
    <dbReference type="NCBI Taxonomy" id="1925020"/>
    <lineage>
        <taxon>Bacteria</taxon>
        <taxon>Bacillati</taxon>
        <taxon>Bacillota</taxon>
        <taxon>Bacilli</taxon>
        <taxon>Bacillales</taxon>
        <taxon>Bacillaceae</taxon>
        <taxon>Bacillus</taxon>
    </lineage>
</organism>
<dbReference type="Proteomes" id="UP000187367">
    <property type="component" value="Unassembled WGS sequence"/>
</dbReference>